<dbReference type="InterPro" id="IPR041577">
    <property type="entry name" value="RT_RNaseH_2"/>
</dbReference>
<dbReference type="Pfam" id="PF24626">
    <property type="entry name" value="SH3_Tf2-1"/>
    <property type="match status" value="1"/>
</dbReference>
<feature type="domain" description="Integrase catalytic" evidence="11">
    <location>
        <begin position="315"/>
        <end position="482"/>
    </location>
</feature>
<keyword evidence="8" id="KW-0548">Nucleotidyltransferase</keyword>
<dbReference type="InterPro" id="IPR041588">
    <property type="entry name" value="Integrase_H2C2"/>
</dbReference>
<dbReference type="EMBL" id="SSTE01011259">
    <property type="protein sequence ID" value="KAA0051511.1"/>
    <property type="molecule type" value="Genomic_DNA"/>
</dbReference>
<organism evidence="12 13">
    <name type="scientific">Cucumis melo var. makuwa</name>
    <name type="common">Oriental melon</name>
    <dbReference type="NCBI Taxonomy" id="1194695"/>
    <lineage>
        <taxon>Eukaryota</taxon>
        <taxon>Viridiplantae</taxon>
        <taxon>Streptophyta</taxon>
        <taxon>Embryophyta</taxon>
        <taxon>Tracheophyta</taxon>
        <taxon>Spermatophyta</taxon>
        <taxon>Magnoliopsida</taxon>
        <taxon>eudicotyledons</taxon>
        <taxon>Gunneridae</taxon>
        <taxon>Pentapetalae</taxon>
        <taxon>rosids</taxon>
        <taxon>fabids</taxon>
        <taxon>Cucurbitales</taxon>
        <taxon>Cucurbitaceae</taxon>
        <taxon>Benincaseae</taxon>
        <taxon>Cucumis</taxon>
    </lineage>
</organism>
<keyword evidence="1" id="KW-0645">Protease</keyword>
<evidence type="ECO:0000313" key="13">
    <source>
        <dbReference type="Proteomes" id="UP000321393"/>
    </source>
</evidence>
<dbReference type="Gene3D" id="1.10.340.70">
    <property type="match status" value="1"/>
</dbReference>
<dbReference type="Gene3D" id="3.30.420.10">
    <property type="entry name" value="Ribonuclease H-like superfamily/Ribonuclease H"/>
    <property type="match status" value="1"/>
</dbReference>
<dbReference type="InterPro" id="IPR001584">
    <property type="entry name" value="Integrase_cat-core"/>
</dbReference>
<dbReference type="InterPro" id="IPR036397">
    <property type="entry name" value="RNaseH_sf"/>
</dbReference>
<dbReference type="InterPro" id="IPR050951">
    <property type="entry name" value="Retrovirus_Pol_polyprotein"/>
</dbReference>
<dbReference type="GO" id="GO:0003677">
    <property type="term" value="F:DNA binding"/>
    <property type="evidence" value="ECO:0007669"/>
    <property type="project" value="UniProtKB-KW"/>
</dbReference>
<dbReference type="Pfam" id="PF17919">
    <property type="entry name" value="RT_RNaseH_2"/>
    <property type="match status" value="1"/>
</dbReference>
<dbReference type="Proteomes" id="UP000321393">
    <property type="component" value="Unassembled WGS sequence"/>
</dbReference>
<dbReference type="InterPro" id="IPR043502">
    <property type="entry name" value="DNA/RNA_pol_sf"/>
</dbReference>
<dbReference type="InterPro" id="IPR056924">
    <property type="entry name" value="SH3_Tf2-1"/>
</dbReference>
<protein>
    <submittedName>
        <fullName evidence="12">Reverse transcriptase</fullName>
    </submittedName>
</protein>
<evidence type="ECO:0000256" key="6">
    <source>
        <dbReference type="ARBA" id="ARBA00022908"/>
    </source>
</evidence>
<keyword evidence="6" id="KW-0229">DNA integration</keyword>
<dbReference type="AlphaFoldDB" id="A0A5A7UD94"/>
<dbReference type="GO" id="GO:0046872">
    <property type="term" value="F:metal ion binding"/>
    <property type="evidence" value="ECO:0007669"/>
    <property type="project" value="UniProtKB-KW"/>
</dbReference>
<evidence type="ECO:0000313" key="12">
    <source>
        <dbReference type="EMBL" id="KAA0051511.1"/>
    </source>
</evidence>
<dbReference type="GO" id="GO:0006508">
    <property type="term" value="P:proteolysis"/>
    <property type="evidence" value="ECO:0007669"/>
    <property type="project" value="UniProtKB-KW"/>
</dbReference>
<comment type="caution">
    <text evidence="12">The sequence shown here is derived from an EMBL/GenBank/DDBJ whole genome shotgun (WGS) entry which is preliminary data.</text>
</comment>
<dbReference type="GO" id="GO:0004190">
    <property type="term" value="F:aspartic-type endopeptidase activity"/>
    <property type="evidence" value="ECO:0007669"/>
    <property type="project" value="UniProtKB-KW"/>
</dbReference>
<dbReference type="GO" id="GO:0015074">
    <property type="term" value="P:DNA integration"/>
    <property type="evidence" value="ECO:0007669"/>
    <property type="project" value="UniProtKB-KW"/>
</dbReference>
<keyword evidence="9" id="KW-0238">DNA-binding</keyword>
<keyword evidence="10" id="KW-0233">DNA recombination</keyword>
<evidence type="ECO:0000256" key="3">
    <source>
        <dbReference type="ARBA" id="ARBA00022750"/>
    </source>
</evidence>
<evidence type="ECO:0000256" key="4">
    <source>
        <dbReference type="ARBA" id="ARBA00022801"/>
    </source>
</evidence>
<dbReference type="GO" id="GO:0003887">
    <property type="term" value="F:DNA-directed DNA polymerase activity"/>
    <property type="evidence" value="ECO:0007669"/>
    <property type="project" value="UniProtKB-KW"/>
</dbReference>
<dbReference type="InterPro" id="IPR012337">
    <property type="entry name" value="RNaseH-like_sf"/>
</dbReference>
<dbReference type="SUPFAM" id="SSF53098">
    <property type="entry name" value="Ribonuclease H-like"/>
    <property type="match status" value="1"/>
</dbReference>
<dbReference type="Gene3D" id="3.30.70.270">
    <property type="match status" value="1"/>
</dbReference>
<evidence type="ECO:0000256" key="1">
    <source>
        <dbReference type="ARBA" id="ARBA00022670"/>
    </source>
</evidence>
<dbReference type="PANTHER" id="PTHR37984">
    <property type="entry name" value="PROTEIN CBG26694"/>
    <property type="match status" value="1"/>
</dbReference>
<keyword evidence="8" id="KW-0239">DNA-directed DNA polymerase</keyword>
<keyword evidence="3" id="KW-0064">Aspartyl protease</keyword>
<keyword evidence="7 12" id="KW-0695">RNA-directed DNA polymerase</keyword>
<evidence type="ECO:0000256" key="8">
    <source>
        <dbReference type="ARBA" id="ARBA00022932"/>
    </source>
</evidence>
<keyword evidence="8" id="KW-0808">Transferase</keyword>
<sequence length="651" mass="74270">MVVRGFQAERGLDRRSENLGLGALCSYYDRCYVCMSFVWPCVSLWRWSTCDLFLGRILSMLSWLVGLVDGCYHDALPWLYRLQSQVLRNLGVMSANFEGAKGTMPRGRPRKHPDVEVSNAAREVAIGSGESDAESSRPQIGSKIRTTNSADAEAWLTLIEKCFRVTRYDILVYSSCKEKHAEHLKIVLQTLRDRELYAKFNACEWSFQELKKRLVRAPVLTLPTPGVEFEIYCDASHQGVGCVLMQKGKVVAYASRQLKKHEYALSRKSSHSNITLSSIGSSLLRELKMGEAAVLCVPSDQAIKDILEEAHSSTYAMHPGSTKIYRTLKKHYWWPETSGTPKSSSSAGMEIGAYLRRQQDFYLVKVTFTLDKLAKLYVDKIVSAYGAPVSIVSDRDSRFTSKFCPSLQQALGTKFHFSTAFHPHIDCLSERTIQTLEDMLRACVLQFKGNWDAHLSLMEFAYNNSFHSSIGMTPYEALYGRRCRTPVCWDEVGERKLVGPELVQTTSENVKFIRERLKTVKDRQKRYADKHQRDLEFEVSDKVFLKLSPWKGVLRFGRKEKLSPKFIGSYEILECIGYAAYHLASPMELSSINDVFHVSMLRKYVPDPSHILEAQPVHLKENLSYEDEPIQILNKKEQMLRNKVIPLVKVL</sequence>
<dbReference type="Pfam" id="PF17921">
    <property type="entry name" value="Integrase_H2C2"/>
    <property type="match status" value="1"/>
</dbReference>
<keyword evidence="2" id="KW-0479">Metal-binding</keyword>
<evidence type="ECO:0000256" key="2">
    <source>
        <dbReference type="ARBA" id="ARBA00022723"/>
    </source>
</evidence>
<gene>
    <name evidence="12" type="ORF">E6C27_scaffold174G00330</name>
</gene>
<keyword evidence="4" id="KW-0378">Hydrolase</keyword>
<keyword evidence="5" id="KW-0460">Magnesium</keyword>
<accession>A0A5A7UD94</accession>
<dbReference type="PROSITE" id="PS50994">
    <property type="entry name" value="INTEGRASE"/>
    <property type="match status" value="1"/>
</dbReference>
<reference evidence="12 13" key="1">
    <citation type="submission" date="2019-08" db="EMBL/GenBank/DDBJ databases">
        <title>Draft genome sequences of two oriental melons (Cucumis melo L. var makuwa).</title>
        <authorList>
            <person name="Kwon S.-Y."/>
        </authorList>
    </citation>
    <scope>NUCLEOTIDE SEQUENCE [LARGE SCALE GENOMIC DNA]</scope>
    <source>
        <strain evidence="13">cv. SW 3</strain>
        <tissue evidence="12">Leaf</tissue>
    </source>
</reference>
<dbReference type="GO" id="GO:0003964">
    <property type="term" value="F:RNA-directed DNA polymerase activity"/>
    <property type="evidence" value="ECO:0007669"/>
    <property type="project" value="UniProtKB-KW"/>
</dbReference>
<evidence type="ECO:0000259" key="11">
    <source>
        <dbReference type="PROSITE" id="PS50994"/>
    </source>
</evidence>
<proteinExistence type="predicted"/>
<evidence type="ECO:0000256" key="9">
    <source>
        <dbReference type="ARBA" id="ARBA00023125"/>
    </source>
</evidence>
<dbReference type="InterPro" id="IPR043128">
    <property type="entry name" value="Rev_trsase/Diguanyl_cyclase"/>
</dbReference>
<evidence type="ECO:0000256" key="10">
    <source>
        <dbReference type="ARBA" id="ARBA00023172"/>
    </source>
</evidence>
<dbReference type="GO" id="GO:0006310">
    <property type="term" value="P:DNA recombination"/>
    <property type="evidence" value="ECO:0007669"/>
    <property type="project" value="UniProtKB-KW"/>
</dbReference>
<dbReference type="SUPFAM" id="SSF56672">
    <property type="entry name" value="DNA/RNA polymerases"/>
    <property type="match status" value="1"/>
</dbReference>
<evidence type="ECO:0000256" key="7">
    <source>
        <dbReference type="ARBA" id="ARBA00022918"/>
    </source>
</evidence>
<name>A0A5A7UD94_CUCMM</name>
<evidence type="ECO:0000256" key="5">
    <source>
        <dbReference type="ARBA" id="ARBA00022842"/>
    </source>
</evidence>
<dbReference type="OrthoDB" id="6818577at2759"/>
<dbReference type="PANTHER" id="PTHR37984:SF15">
    <property type="entry name" value="INTEGRASE CATALYTIC DOMAIN-CONTAINING PROTEIN"/>
    <property type="match status" value="1"/>
</dbReference>